<dbReference type="Pfam" id="PF01529">
    <property type="entry name" value="DHHC"/>
    <property type="match status" value="1"/>
</dbReference>
<feature type="transmembrane region" description="Helical" evidence="8">
    <location>
        <begin position="351"/>
        <end position="369"/>
    </location>
</feature>
<keyword evidence="4 8" id="KW-1133">Transmembrane helix</keyword>
<comment type="subcellular location">
    <subcellularLocation>
        <location evidence="1">Membrane</location>
        <topology evidence="1">Multi-pass membrane protein</topology>
    </subcellularLocation>
</comment>
<evidence type="ECO:0000313" key="11">
    <source>
        <dbReference type="RefSeq" id="XP_032803515.1"/>
    </source>
</evidence>
<name>A0AAJ7SQ48_PETMA</name>
<dbReference type="KEGG" id="pmrn:116939370"/>
<feature type="repeat" description="ANK" evidence="7">
    <location>
        <begin position="190"/>
        <end position="222"/>
    </location>
</feature>
<reference evidence="11 12" key="1">
    <citation type="submission" date="2025-04" db="UniProtKB">
        <authorList>
            <consortium name="RefSeq"/>
        </authorList>
    </citation>
    <scope>IDENTIFICATION</scope>
    <source>
        <tissue evidence="11 12">Sperm</tissue>
    </source>
</reference>
<keyword evidence="2 8" id="KW-0812">Transmembrane</keyword>
<keyword evidence="3" id="KW-0677">Repeat</keyword>
<keyword evidence="6 8" id="KW-0472">Membrane</keyword>
<dbReference type="PROSITE" id="PS50297">
    <property type="entry name" value="ANK_REP_REGION"/>
    <property type="match status" value="3"/>
</dbReference>
<keyword evidence="5 7" id="KW-0040">ANK repeat</keyword>
<dbReference type="InterPro" id="IPR001594">
    <property type="entry name" value="Palmitoyltrfase_DHHC"/>
</dbReference>
<feature type="repeat" description="ANK" evidence="7">
    <location>
        <begin position="55"/>
        <end position="87"/>
    </location>
</feature>
<dbReference type="Pfam" id="PF13606">
    <property type="entry name" value="Ank_3"/>
    <property type="match status" value="1"/>
</dbReference>
<comment type="domain">
    <text evidence="8">The DHHC domain is required for palmitoyltransferase activity.</text>
</comment>
<evidence type="ECO:0000256" key="6">
    <source>
        <dbReference type="ARBA" id="ARBA00023136"/>
    </source>
</evidence>
<feature type="transmembrane region" description="Helical" evidence="8">
    <location>
        <begin position="266"/>
        <end position="288"/>
    </location>
</feature>
<evidence type="ECO:0000256" key="2">
    <source>
        <dbReference type="ARBA" id="ARBA00022692"/>
    </source>
</evidence>
<dbReference type="EC" id="2.3.1.225" evidence="8"/>
<dbReference type="RefSeq" id="XP_032803516.1">
    <property type="nucleotide sequence ID" value="XM_032947625.1"/>
</dbReference>
<comment type="similarity">
    <text evidence="8">Belongs to the DHHC palmitoyltransferase family.</text>
</comment>
<evidence type="ECO:0000256" key="7">
    <source>
        <dbReference type="PROSITE-ProRule" id="PRU00023"/>
    </source>
</evidence>
<evidence type="ECO:0000313" key="10">
    <source>
        <dbReference type="Proteomes" id="UP001318040"/>
    </source>
</evidence>
<keyword evidence="8" id="KW-0012">Acyltransferase</keyword>
<dbReference type="PROSITE" id="PS50088">
    <property type="entry name" value="ANK_REPEAT"/>
    <property type="match status" value="5"/>
</dbReference>
<feature type="repeat" description="ANK" evidence="7">
    <location>
        <begin position="89"/>
        <end position="121"/>
    </location>
</feature>
<evidence type="ECO:0000259" key="9">
    <source>
        <dbReference type="Pfam" id="PF01529"/>
    </source>
</evidence>
<evidence type="ECO:0000313" key="12">
    <source>
        <dbReference type="RefSeq" id="XP_032803516.1"/>
    </source>
</evidence>
<protein>
    <recommendedName>
        <fullName evidence="8">Palmitoyltransferase</fullName>
        <ecNumber evidence="8">2.3.1.225</ecNumber>
    </recommendedName>
</protein>
<dbReference type="Gene3D" id="1.25.40.20">
    <property type="entry name" value="Ankyrin repeat-containing domain"/>
    <property type="match status" value="1"/>
</dbReference>
<dbReference type="AlphaFoldDB" id="A0AAJ7SQ48"/>
<feature type="domain" description="Palmitoyltransferase DHHC" evidence="9">
    <location>
        <begin position="400"/>
        <end position="535"/>
    </location>
</feature>
<keyword evidence="8" id="KW-0808">Transferase</keyword>
<comment type="catalytic activity">
    <reaction evidence="8">
        <text>L-cysteinyl-[protein] + hexadecanoyl-CoA = S-hexadecanoyl-L-cysteinyl-[protein] + CoA</text>
        <dbReference type="Rhea" id="RHEA:36683"/>
        <dbReference type="Rhea" id="RHEA-COMP:10131"/>
        <dbReference type="Rhea" id="RHEA-COMP:11032"/>
        <dbReference type="ChEBI" id="CHEBI:29950"/>
        <dbReference type="ChEBI" id="CHEBI:57287"/>
        <dbReference type="ChEBI" id="CHEBI:57379"/>
        <dbReference type="ChEBI" id="CHEBI:74151"/>
        <dbReference type="EC" id="2.3.1.225"/>
    </reaction>
</comment>
<evidence type="ECO:0000256" key="4">
    <source>
        <dbReference type="ARBA" id="ARBA00022989"/>
    </source>
</evidence>
<evidence type="ECO:0000256" key="5">
    <source>
        <dbReference type="ARBA" id="ARBA00023043"/>
    </source>
</evidence>
<feature type="repeat" description="ANK" evidence="7">
    <location>
        <begin position="122"/>
        <end position="154"/>
    </location>
</feature>
<dbReference type="Proteomes" id="UP001318040">
    <property type="component" value="Chromosome 6"/>
</dbReference>
<feature type="transmembrane region" description="Helical" evidence="8">
    <location>
        <begin position="323"/>
        <end position="345"/>
    </location>
</feature>
<dbReference type="SMART" id="SM00248">
    <property type="entry name" value="ANK"/>
    <property type="match status" value="6"/>
</dbReference>
<feature type="transmembrane region" description="Helical" evidence="8">
    <location>
        <begin position="294"/>
        <end position="316"/>
    </location>
</feature>
<dbReference type="InterPro" id="IPR002110">
    <property type="entry name" value="Ankyrin_rpt"/>
</dbReference>
<sequence length="559" mass="61926">MGCEHGNKEQPQKWQQEVGGDVRTWDIVKATQYGLLERCRELVEAGKDVREPDAEGISLLHWAAINNRIDVAKFYLSKGAVVNQFAGVLNATPMHWAVRQGHLEMVVLLMAFGGDPGLWDDEGGSCLHTAAQFDHPHIIAYLLAKGQDIDLLDKHGRTPIMLAALRTQGPEPTRMLVQCGASLGRVDQLHGNSVLHYSVQGGAGIPTQVLLDAGAPIDIVNKEGETPLIMAVRTKASLVARLLVEARKTRGLHGSRLMHALKSRKSLGMVLVWLLAGLSFGLVGGVLTLKSESWLLKGTLLSAVWGSSALVTRFLFFQESQKIARLAAFSSTLLWTHFTWILWLWPHVGGAWSQPMAVIVSGAAFYCLAKVARPPPGIARNQQEQRQTVIKMAEAGTFTASTYCIICLAPRPPLSKHCPMCGRCIEGYDSHCWWIGNCVGAKNWRHFLGLMLFSLAWLTWLLWGCVFFWNAECGGWGPAGPDGTWSRVARIATCSPWVTWTAFNTAFHIVWLVNALGTQLYQLLVLRMTVEEYVSRKRCHHEHGTHAHVPPLLHKNKEK</sequence>
<feature type="transmembrane region" description="Helical" evidence="8">
    <location>
        <begin position="447"/>
        <end position="469"/>
    </location>
</feature>
<accession>A0AAJ7SQ48</accession>
<evidence type="ECO:0000256" key="3">
    <source>
        <dbReference type="ARBA" id="ARBA00022737"/>
    </source>
</evidence>
<evidence type="ECO:0000256" key="1">
    <source>
        <dbReference type="ARBA" id="ARBA00004141"/>
    </source>
</evidence>
<dbReference type="PANTHER" id="PTHR24161">
    <property type="entry name" value="ANK_REP_REGION DOMAIN-CONTAINING PROTEIN-RELATED"/>
    <property type="match status" value="1"/>
</dbReference>
<gene>
    <name evidence="11 12" type="primary">LOC116939370</name>
</gene>
<dbReference type="GO" id="GO:0016020">
    <property type="term" value="C:membrane"/>
    <property type="evidence" value="ECO:0007669"/>
    <property type="project" value="UniProtKB-SubCell"/>
</dbReference>
<proteinExistence type="inferred from homology"/>
<dbReference type="Pfam" id="PF12796">
    <property type="entry name" value="Ank_2"/>
    <property type="match status" value="1"/>
</dbReference>
<feature type="transmembrane region" description="Helical" evidence="8">
    <location>
        <begin position="506"/>
        <end position="526"/>
    </location>
</feature>
<evidence type="ECO:0000256" key="8">
    <source>
        <dbReference type="RuleBase" id="RU079119"/>
    </source>
</evidence>
<dbReference type="SUPFAM" id="SSF48403">
    <property type="entry name" value="Ankyrin repeat"/>
    <property type="match status" value="1"/>
</dbReference>
<dbReference type="GO" id="GO:0019706">
    <property type="term" value="F:protein-cysteine S-palmitoyltransferase activity"/>
    <property type="evidence" value="ECO:0007669"/>
    <property type="project" value="UniProtKB-EC"/>
</dbReference>
<dbReference type="InterPro" id="IPR036770">
    <property type="entry name" value="Ankyrin_rpt-contain_sf"/>
</dbReference>
<organism evidence="10 12">
    <name type="scientific">Petromyzon marinus</name>
    <name type="common">Sea lamprey</name>
    <dbReference type="NCBI Taxonomy" id="7757"/>
    <lineage>
        <taxon>Eukaryota</taxon>
        <taxon>Metazoa</taxon>
        <taxon>Chordata</taxon>
        <taxon>Craniata</taxon>
        <taxon>Vertebrata</taxon>
        <taxon>Cyclostomata</taxon>
        <taxon>Hyperoartia</taxon>
        <taxon>Petromyzontiformes</taxon>
        <taxon>Petromyzontidae</taxon>
        <taxon>Petromyzon</taxon>
    </lineage>
</organism>
<dbReference type="PROSITE" id="PS50216">
    <property type="entry name" value="DHHC"/>
    <property type="match status" value="1"/>
</dbReference>
<dbReference type="PANTHER" id="PTHR24161:SF85">
    <property type="entry name" value="PALMITOYLTRANSFERASE HIP14"/>
    <property type="match status" value="1"/>
</dbReference>
<feature type="repeat" description="ANK" evidence="7">
    <location>
        <begin position="155"/>
        <end position="188"/>
    </location>
</feature>
<keyword evidence="10" id="KW-1185">Reference proteome</keyword>
<dbReference type="RefSeq" id="XP_032803515.1">
    <property type="nucleotide sequence ID" value="XM_032947624.1"/>
</dbReference>